<organism evidence="1 2">
    <name type="scientific">Microbulbifer okhotskensis</name>
    <dbReference type="NCBI Taxonomy" id="2926617"/>
    <lineage>
        <taxon>Bacteria</taxon>
        <taxon>Pseudomonadati</taxon>
        <taxon>Pseudomonadota</taxon>
        <taxon>Gammaproteobacteria</taxon>
        <taxon>Cellvibrionales</taxon>
        <taxon>Microbulbiferaceae</taxon>
        <taxon>Microbulbifer</taxon>
    </lineage>
</organism>
<evidence type="ECO:0000313" key="1">
    <source>
        <dbReference type="EMBL" id="MCO1337020.1"/>
    </source>
</evidence>
<gene>
    <name evidence="1" type="ORF">MO867_22100</name>
</gene>
<dbReference type="AlphaFoldDB" id="A0A9X2J8M6"/>
<comment type="caution">
    <text evidence="1">The sequence shown here is derived from an EMBL/GenBank/DDBJ whole genome shotgun (WGS) entry which is preliminary data.</text>
</comment>
<proteinExistence type="predicted"/>
<name>A0A9X2J8M6_9GAMM</name>
<keyword evidence="2" id="KW-1185">Reference proteome</keyword>
<dbReference type="RefSeq" id="WP_252473196.1">
    <property type="nucleotide sequence ID" value="NZ_JALBWM010000290.1"/>
</dbReference>
<evidence type="ECO:0000313" key="2">
    <source>
        <dbReference type="Proteomes" id="UP001139028"/>
    </source>
</evidence>
<accession>A0A9X2J8M6</accession>
<protein>
    <submittedName>
        <fullName evidence="1">Uncharacterized protein</fullName>
    </submittedName>
</protein>
<dbReference type="Proteomes" id="UP001139028">
    <property type="component" value="Unassembled WGS sequence"/>
</dbReference>
<reference evidence="1" key="1">
    <citation type="journal article" date="2022" name="Arch. Microbiol.">
        <title>Microbulbifer okhotskensis sp. nov., isolated from a deep bottom sediment of the Okhotsk Sea.</title>
        <authorList>
            <person name="Romanenko L."/>
            <person name="Kurilenko V."/>
            <person name="Otstavnykh N."/>
            <person name="Velansky P."/>
            <person name="Isaeva M."/>
            <person name="Mikhailov V."/>
        </authorList>
    </citation>
    <scope>NUCLEOTIDE SEQUENCE</scope>
    <source>
        <strain evidence="1">OS29</strain>
    </source>
</reference>
<sequence length="164" mass="18025">MPIDKNLTEVILAMDARGLCSPNIPIDHIGSFSETTSLELPPNINAAGVIEVAKSLQEQISAVLLKQSPMTKNLSSDYIMEAITRMATEITAPQSAFPAGIIVSNVGSMRLLADEMHYFEIQKPMNTLTNGINPLMAVTYTTYRNAIFVFGYCEPLISQYFGQF</sequence>
<dbReference type="EMBL" id="JALBWM010000290">
    <property type="protein sequence ID" value="MCO1337020.1"/>
    <property type="molecule type" value="Genomic_DNA"/>
</dbReference>